<comment type="miscellaneous">
    <text evidence="8">The active site is a conserved redox-active cysteine residue, the peroxidatic cysteine (C(P)), which makes the nucleophilic attack on the peroxide substrate. The peroxide oxidizes the C(P)-SH to cysteine sulfenic acid (C(P)-SOH), which then reacts with another cysteine residue, the resolving cysteine (C(R)), to form a disulfide bridge. The disulfide is subsequently reduced by an appropriate electron donor to complete the catalytic cycle. In this 1-Cys peroxiredoxin, no C(R) is present and C(P) instead forms a disulfide with a cysteine from another protein or with a small thiol molecule.</text>
</comment>
<accession>A0A4R5Q7S3</accession>
<dbReference type="AlphaFoldDB" id="A0A4R5Q7S3"/>
<dbReference type="GO" id="GO:0042744">
    <property type="term" value="P:hydrogen peroxide catabolic process"/>
    <property type="evidence" value="ECO:0007669"/>
    <property type="project" value="TreeGrafter"/>
</dbReference>
<evidence type="ECO:0000256" key="10">
    <source>
        <dbReference type="SAM" id="MobiDB-lite"/>
    </source>
</evidence>
<dbReference type="PIRSF" id="PIRSF000239">
    <property type="entry name" value="AHPC"/>
    <property type="match status" value="1"/>
</dbReference>
<evidence type="ECO:0000256" key="7">
    <source>
        <dbReference type="ARBA" id="ARBA00037420"/>
    </source>
</evidence>
<evidence type="ECO:0000256" key="5">
    <source>
        <dbReference type="ARBA" id="ARBA00023002"/>
    </source>
</evidence>
<evidence type="ECO:0000256" key="6">
    <source>
        <dbReference type="ARBA" id="ARBA00023284"/>
    </source>
</evidence>
<evidence type="ECO:0000256" key="2">
    <source>
        <dbReference type="ARBA" id="ARBA00022490"/>
    </source>
</evidence>
<dbReference type="GO" id="GO:0033554">
    <property type="term" value="P:cellular response to stress"/>
    <property type="evidence" value="ECO:0007669"/>
    <property type="project" value="TreeGrafter"/>
</dbReference>
<comment type="caution">
    <text evidence="12">The sequence shown here is derived from an EMBL/GenBank/DDBJ whole genome shotgun (WGS) entry which is preliminary data.</text>
</comment>
<dbReference type="SUPFAM" id="SSF52833">
    <property type="entry name" value="Thioredoxin-like"/>
    <property type="match status" value="1"/>
</dbReference>
<keyword evidence="6 8" id="KW-0676">Redox-active center</keyword>
<keyword evidence="3 8" id="KW-0575">Peroxidase</keyword>
<dbReference type="GO" id="GO:0008379">
    <property type="term" value="F:thioredoxin peroxidase activity"/>
    <property type="evidence" value="ECO:0007669"/>
    <property type="project" value="TreeGrafter"/>
</dbReference>
<comment type="subunit">
    <text evidence="8">Homodecamer. Pentamer of dimers that assemble into a ring structure.</text>
</comment>
<comment type="similarity">
    <text evidence="8">Belongs to the peroxiredoxin family. Prx6 subfamily.</text>
</comment>
<dbReference type="Gene3D" id="3.40.30.10">
    <property type="entry name" value="Glutaredoxin"/>
    <property type="match status" value="1"/>
</dbReference>
<evidence type="ECO:0000313" key="13">
    <source>
        <dbReference type="Proteomes" id="UP000295096"/>
    </source>
</evidence>
<keyword evidence="13" id="KW-1185">Reference proteome</keyword>
<feature type="active site" description="Cysteine sulfenic acid (-SOH) intermediate; for peroxidase activity" evidence="9">
    <location>
        <position position="71"/>
    </location>
</feature>
<dbReference type="PROSITE" id="PS51352">
    <property type="entry name" value="THIOREDOXIN_2"/>
    <property type="match status" value="1"/>
</dbReference>
<keyword evidence="2 8" id="KW-0963">Cytoplasm</keyword>
<dbReference type="InterPro" id="IPR019479">
    <property type="entry name" value="Peroxiredoxin_C"/>
</dbReference>
<name>A0A4R5Q7S3_9PROT</name>
<dbReference type="HAMAP" id="MF_00401">
    <property type="entry name" value="Peroxiredoxin"/>
    <property type="match status" value="1"/>
</dbReference>
<evidence type="ECO:0000259" key="11">
    <source>
        <dbReference type="PROSITE" id="PS51352"/>
    </source>
</evidence>
<evidence type="ECO:0000313" key="12">
    <source>
        <dbReference type="EMBL" id="TDH58623.1"/>
    </source>
</evidence>
<dbReference type="Pfam" id="PF00578">
    <property type="entry name" value="AhpC-TSA"/>
    <property type="match status" value="1"/>
</dbReference>
<evidence type="ECO:0000256" key="3">
    <source>
        <dbReference type="ARBA" id="ARBA00022559"/>
    </source>
</evidence>
<dbReference type="GO" id="GO:0045454">
    <property type="term" value="P:cell redox homeostasis"/>
    <property type="evidence" value="ECO:0007669"/>
    <property type="project" value="TreeGrafter"/>
</dbReference>
<dbReference type="Proteomes" id="UP000295096">
    <property type="component" value="Unassembled WGS sequence"/>
</dbReference>
<dbReference type="EC" id="1.11.1.24" evidence="8"/>
<dbReference type="EMBL" id="SMSJ01000106">
    <property type="protein sequence ID" value="TDH58623.1"/>
    <property type="molecule type" value="Genomic_DNA"/>
</dbReference>
<comment type="similarity">
    <text evidence="1">Belongs to the peroxiredoxin family. AhpC/Prx1 subfamily.</text>
</comment>
<reference evidence="12 13" key="1">
    <citation type="journal article" date="2016" name="J. Microbiol.">
        <title>Dankookia rubra gen. nov., sp. nov., an alphaproteobacterium isolated from sediment of a shallow stream.</title>
        <authorList>
            <person name="Kim W.H."/>
            <person name="Kim D.H."/>
            <person name="Kang K."/>
            <person name="Ahn T.Y."/>
        </authorList>
    </citation>
    <scope>NUCLEOTIDE SEQUENCE [LARGE SCALE GENOMIC DNA]</scope>
    <source>
        <strain evidence="12 13">JCM30602</strain>
    </source>
</reference>
<dbReference type="InterPro" id="IPR036249">
    <property type="entry name" value="Thioredoxin-like_sf"/>
</dbReference>
<dbReference type="InterPro" id="IPR050217">
    <property type="entry name" value="Peroxiredoxin"/>
</dbReference>
<feature type="domain" description="Thioredoxin" evidence="11">
    <location>
        <begin position="30"/>
        <end position="185"/>
    </location>
</feature>
<evidence type="ECO:0000256" key="8">
    <source>
        <dbReference type="HAMAP-Rule" id="MF_00401"/>
    </source>
</evidence>
<dbReference type="GO" id="GO:0006979">
    <property type="term" value="P:response to oxidative stress"/>
    <property type="evidence" value="ECO:0007669"/>
    <property type="project" value="TreeGrafter"/>
</dbReference>
<evidence type="ECO:0000256" key="9">
    <source>
        <dbReference type="PIRSR" id="PIRSR000239-1"/>
    </source>
</evidence>
<feature type="region of interest" description="Disordered" evidence="10">
    <location>
        <begin position="188"/>
        <end position="218"/>
    </location>
</feature>
<keyword evidence="4 8" id="KW-0049">Antioxidant</keyword>
<keyword evidence="5 8" id="KW-0560">Oxidoreductase</keyword>
<feature type="binding site" evidence="8">
    <location>
        <position position="148"/>
    </location>
    <ligand>
        <name>substrate</name>
    </ligand>
</feature>
<comment type="function">
    <text evidence="7 8">Thiol-specific peroxidase that catalyzes the reduction of hydrogen peroxide and organic hydroperoxides to water and alcohols, respectively. Plays a role in cell protection against oxidative stress by detoxifying peroxides.</text>
</comment>
<organism evidence="12 13">
    <name type="scientific">Dankookia rubra</name>
    <dbReference type="NCBI Taxonomy" id="1442381"/>
    <lineage>
        <taxon>Bacteria</taxon>
        <taxon>Pseudomonadati</taxon>
        <taxon>Pseudomonadota</taxon>
        <taxon>Alphaproteobacteria</taxon>
        <taxon>Acetobacterales</taxon>
        <taxon>Roseomonadaceae</taxon>
        <taxon>Dankookia</taxon>
    </lineage>
</organism>
<dbReference type="GO" id="GO:0005829">
    <property type="term" value="C:cytosol"/>
    <property type="evidence" value="ECO:0007669"/>
    <property type="project" value="TreeGrafter"/>
</dbReference>
<proteinExistence type="inferred from homology"/>
<dbReference type="InterPro" id="IPR022915">
    <property type="entry name" value="Peroxiredoxin_TDXH"/>
</dbReference>
<dbReference type="Pfam" id="PF10417">
    <property type="entry name" value="1-cysPrx_C"/>
    <property type="match status" value="1"/>
</dbReference>
<feature type="active site" description="Cysteine sulfenic acid (-SOH) intermediate" evidence="8">
    <location>
        <position position="71"/>
    </location>
</feature>
<evidence type="ECO:0000256" key="1">
    <source>
        <dbReference type="ARBA" id="ARBA00009796"/>
    </source>
</evidence>
<dbReference type="NCBIfam" id="NF009668">
    <property type="entry name" value="PRK13189.1"/>
    <property type="match status" value="1"/>
</dbReference>
<comment type="catalytic activity">
    <reaction evidence="8">
        <text>a hydroperoxide + [thioredoxin]-dithiol = an alcohol + [thioredoxin]-disulfide + H2O</text>
        <dbReference type="Rhea" id="RHEA:62620"/>
        <dbReference type="Rhea" id="RHEA-COMP:10698"/>
        <dbReference type="Rhea" id="RHEA-COMP:10700"/>
        <dbReference type="ChEBI" id="CHEBI:15377"/>
        <dbReference type="ChEBI" id="CHEBI:29950"/>
        <dbReference type="ChEBI" id="CHEBI:30879"/>
        <dbReference type="ChEBI" id="CHEBI:35924"/>
        <dbReference type="ChEBI" id="CHEBI:50058"/>
        <dbReference type="EC" id="1.11.1.24"/>
    </reaction>
</comment>
<dbReference type="InterPro" id="IPR024706">
    <property type="entry name" value="Peroxiredoxin_AhpC-typ"/>
</dbReference>
<comment type="subcellular location">
    <subcellularLocation>
        <location evidence="8">Cytoplasm</location>
    </subcellularLocation>
</comment>
<protein>
    <recommendedName>
        <fullName evidence="8">Peroxiredoxin</fullName>
        <ecNumber evidence="8">1.11.1.24</ecNumber>
    </recommendedName>
    <alternativeName>
        <fullName evidence="8">Thioredoxin-dependent peroxiredoxin</fullName>
    </alternativeName>
</protein>
<comment type="caution">
    <text evidence="8">Lacks conserved residue(s) required for the propagation of feature annotation.</text>
</comment>
<dbReference type="InterPro" id="IPR000866">
    <property type="entry name" value="AhpC/TSA"/>
</dbReference>
<dbReference type="OrthoDB" id="9812811at2"/>
<dbReference type="InterPro" id="IPR013766">
    <property type="entry name" value="Thioredoxin_domain"/>
</dbReference>
<dbReference type="PANTHER" id="PTHR10681:SF128">
    <property type="entry name" value="THIOREDOXIN-DEPENDENT PEROXIDE REDUCTASE, MITOCHONDRIAL"/>
    <property type="match status" value="1"/>
</dbReference>
<dbReference type="PANTHER" id="PTHR10681">
    <property type="entry name" value="THIOREDOXIN PEROXIDASE"/>
    <property type="match status" value="1"/>
</dbReference>
<evidence type="ECO:0000256" key="4">
    <source>
        <dbReference type="ARBA" id="ARBA00022862"/>
    </source>
</evidence>
<gene>
    <name evidence="12" type="ORF">E2C06_31540</name>
</gene>
<sequence length="235" mass="25393">MPIPSDAPPPDPALRDAAPALPELLTGWTPRLGAPAMPFRVRTTQGERSLADYRGRWLLLFSHPADFTPVCTSEFIAFARAHDRFQALGCDLLGLSVDSLFAHLAWVRSIEAGFGVEIPFPIAEDISMGLARAYGMLHPADTSTATVRGSFLIDPAGTIRMLSYYPMTTGRSVEELLRTLAALQESDASGLSTPADWQPGEDGVMPPPQTLQEAAARSAAGAPDWYYLPQARTEP</sequence>